<feature type="non-terminal residue" evidence="3">
    <location>
        <position position="93"/>
    </location>
</feature>
<evidence type="ECO:0000256" key="2">
    <source>
        <dbReference type="SAM" id="MobiDB-lite"/>
    </source>
</evidence>
<protein>
    <submittedName>
        <fullName evidence="3">Uncharacterized protein</fullName>
    </submittedName>
</protein>
<evidence type="ECO:0000313" key="3">
    <source>
        <dbReference type="EMBL" id="GAH08370.1"/>
    </source>
</evidence>
<keyword evidence="1" id="KW-0175">Coiled coil</keyword>
<sequence length="93" mass="11036">MSNNSITGGVHLLAEDGTKKKKELEELKNSEKKFQSLIQKRNELNDIARVIRDERDMLNEKRKDIKTHMDKNKKGRDEIVSKMKQHKELRNNY</sequence>
<dbReference type="AlphaFoldDB" id="X1DJ96"/>
<evidence type="ECO:0000256" key="1">
    <source>
        <dbReference type="SAM" id="Coils"/>
    </source>
</evidence>
<feature type="region of interest" description="Disordered" evidence="2">
    <location>
        <begin position="62"/>
        <end position="93"/>
    </location>
</feature>
<proteinExistence type="predicted"/>
<comment type="caution">
    <text evidence="3">The sequence shown here is derived from an EMBL/GenBank/DDBJ whole genome shotgun (WGS) entry which is preliminary data.</text>
</comment>
<dbReference type="EMBL" id="BART01038866">
    <property type="protein sequence ID" value="GAH08370.1"/>
    <property type="molecule type" value="Genomic_DNA"/>
</dbReference>
<name>X1DJ96_9ZZZZ</name>
<accession>X1DJ96</accession>
<organism evidence="3">
    <name type="scientific">marine sediment metagenome</name>
    <dbReference type="NCBI Taxonomy" id="412755"/>
    <lineage>
        <taxon>unclassified sequences</taxon>
        <taxon>metagenomes</taxon>
        <taxon>ecological metagenomes</taxon>
    </lineage>
</organism>
<feature type="coiled-coil region" evidence="1">
    <location>
        <begin position="20"/>
        <end position="61"/>
    </location>
</feature>
<reference evidence="3" key="1">
    <citation type="journal article" date="2014" name="Front. Microbiol.">
        <title>High frequency of phylogenetically diverse reductive dehalogenase-homologous genes in deep subseafloor sedimentary metagenomes.</title>
        <authorList>
            <person name="Kawai M."/>
            <person name="Futagami T."/>
            <person name="Toyoda A."/>
            <person name="Takaki Y."/>
            <person name="Nishi S."/>
            <person name="Hori S."/>
            <person name="Arai W."/>
            <person name="Tsubouchi T."/>
            <person name="Morono Y."/>
            <person name="Uchiyama I."/>
            <person name="Ito T."/>
            <person name="Fujiyama A."/>
            <person name="Inagaki F."/>
            <person name="Takami H."/>
        </authorList>
    </citation>
    <scope>NUCLEOTIDE SEQUENCE</scope>
    <source>
        <strain evidence="3">Expedition CK06-06</strain>
    </source>
</reference>
<gene>
    <name evidence="3" type="ORF">S01H4_64210</name>
</gene>